<evidence type="ECO:0000256" key="5">
    <source>
        <dbReference type="SAM" id="Phobius"/>
    </source>
</evidence>
<accession>A0A1B8HLW2</accession>
<evidence type="ECO:0000259" key="6">
    <source>
        <dbReference type="Pfam" id="PF04932"/>
    </source>
</evidence>
<dbReference type="InterPro" id="IPR007016">
    <property type="entry name" value="O-antigen_ligase-rel_domated"/>
</dbReference>
<dbReference type="RefSeq" id="WP_067422262.1">
    <property type="nucleotide sequence ID" value="NZ_LZEX01000005.1"/>
</dbReference>
<evidence type="ECO:0000256" key="2">
    <source>
        <dbReference type="ARBA" id="ARBA00022692"/>
    </source>
</evidence>
<dbReference type="AlphaFoldDB" id="A0A1B8HLW2"/>
<evidence type="ECO:0000313" key="7">
    <source>
        <dbReference type="EMBL" id="OBU10271.1"/>
    </source>
</evidence>
<feature type="transmembrane region" description="Helical" evidence="5">
    <location>
        <begin position="103"/>
        <end position="120"/>
    </location>
</feature>
<organism evidence="7 8">
    <name type="scientific">Morganella psychrotolerans</name>
    <dbReference type="NCBI Taxonomy" id="368603"/>
    <lineage>
        <taxon>Bacteria</taxon>
        <taxon>Pseudomonadati</taxon>
        <taxon>Pseudomonadota</taxon>
        <taxon>Gammaproteobacteria</taxon>
        <taxon>Enterobacterales</taxon>
        <taxon>Morganellaceae</taxon>
        <taxon>Morganella</taxon>
    </lineage>
</organism>
<keyword evidence="3 5" id="KW-1133">Transmembrane helix</keyword>
<feature type="transmembrane region" description="Helical" evidence="5">
    <location>
        <begin position="72"/>
        <end position="91"/>
    </location>
</feature>
<evidence type="ECO:0000256" key="4">
    <source>
        <dbReference type="ARBA" id="ARBA00023136"/>
    </source>
</evidence>
<dbReference type="PANTHER" id="PTHR37422">
    <property type="entry name" value="TEICHURONIC ACID BIOSYNTHESIS PROTEIN TUAE"/>
    <property type="match status" value="1"/>
</dbReference>
<dbReference type="Proteomes" id="UP000092247">
    <property type="component" value="Unassembled WGS sequence"/>
</dbReference>
<comment type="caution">
    <text evidence="7">The sequence shown here is derived from an EMBL/GenBank/DDBJ whole genome shotgun (WGS) entry which is preliminary data.</text>
</comment>
<dbReference type="EMBL" id="LZEX01000005">
    <property type="protein sequence ID" value="OBU10271.1"/>
    <property type="molecule type" value="Genomic_DNA"/>
</dbReference>
<reference evidence="7 8" key="1">
    <citation type="submission" date="2016-06" db="EMBL/GenBank/DDBJ databases">
        <authorList>
            <person name="Kjaerup R.B."/>
            <person name="Dalgaard T.S."/>
            <person name="Juul-Madsen H.R."/>
        </authorList>
    </citation>
    <scope>NUCLEOTIDE SEQUENCE [LARGE SCALE GENOMIC DNA]</scope>
    <source>
        <strain evidence="7 8">GCSL-Mp3</strain>
    </source>
</reference>
<evidence type="ECO:0000256" key="3">
    <source>
        <dbReference type="ARBA" id="ARBA00022989"/>
    </source>
</evidence>
<dbReference type="PANTHER" id="PTHR37422:SF17">
    <property type="entry name" value="O-ANTIGEN LIGASE"/>
    <property type="match status" value="1"/>
</dbReference>
<protein>
    <recommendedName>
        <fullName evidence="6">O-antigen ligase-related domain-containing protein</fullName>
    </recommendedName>
</protein>
<feature type="transmembrane region" description="Helical" evidence="5">
    <location>
        <begin position="169"/>
        <end position="186"/>
    </location>
</feature>
<dbReference type="Pfam" id="PF04932">
    <property type="entry name" value="Wzy_C"/>
    <property type="match status" value="1"/>
</dbReference>
<feature type="transmembrane region" description="Helical" evidence="5">
    <location>
        <begin position="238"/>
        <end position="257"/>
    </location>
</feature>
<feature type="transmembrane region" description="Helical" evidence="5">
    <location>
        <begin position="20"/>
        <end position="37"/>
    </location>
</feature>
<proteinExistence type="predicted"/>
<evidence type="ECO:0000313" key="8">
    <source>
        <dbReference type="Proteomes" id="UP000092247"/>
    </source>
</evidence>
<keyword evidence="2 5" id="KW-0812">Transmembrane</keyword>
<feature type="transmembrane region" description="Helical" evidence="5">
    <location>
        <begin position="331"/>
        <end position="354"/>
    </location>
</feature>
<feature type="transmembrane region" description="Helical" evidence="5">
    <location>
        <begin position="193"/>
        <end position="210"/>
    </location>
</feature>
<dbReference type="InterPro" id="IPR051533">
    <property type="entry name" value="WaaL-like"/>
</dbReference>
<feature type="domain" description="O-antigen ligase-related" evidence="6">
    <location>
        <begin position="203"/>
        <end position="345"/>
    </location>
</feature>
<evidence type="ECO:0000256" key="1">
    <source>
        <dbReference type="ARBA" id="ARBA00004141"/>
    </source>
</evidence>
<feature type="transmembrane region" description="Helical" evidence="5">
    <location>
        <begin position="43"/>
        <end position="60"/>
    </location>
</feature>
<sequence length="414" mass="46648">MIKKSLSHGINSRGLNTHGLWSLFIVGGYISLLYVTGVTRYKTIFFALIAATALWHIIRYRKACLSQFKNPISLCIGLFTLVLIYGLLISPDWRGSLSDIKNSHFRDVLLMYVLVVLVLMKTPQEQVLKMIITAFTAGLLFVCLREIYLYYLDYRQGIMPFTNYNHRDVSDALIIFFPVLIAHWNLMNKRSVWQWAGLLTLGALMLFVLLGTLARGAWLAVLIMYFLAFGLNRNKGMIVAALLVLALGAIAVSQYGLGKNSGYLSHKLIQTDSSHRYKNGVQDAAYELIMEKPLKGHGVGRQVYNQTYDAATAQHPDWTYRTSIGSHNIFLTYWFACGIAGLLAMIYLVFTFSLSGAIAADRRDKLQFQVIITLVTSFLGYIVVRGNFENVHISVLGVLFALLLMATRIEKRTT</sequence>
<dbReference type="GO" id="GO:0016020">
    <property type="term" value="C:membrane"/>
    <property type="evidence" value="ECO:0007669"/>
    <property type="project" value="UniProtKB-SubCell"/>
</dbReference>
<keyword evidence="4 5" id="KW-0472">Membrane</keyword>
<comment type="subcellular location">
    <subcellularLocation>
        <location evidence="1">Membrane</location>
        <topology evidence="1">Multi-pass membrane protein</topology>
    </subcellularLocation>
</comment>
<feature type="transmembrane region" description="Helical" evidence="5">
    <location>
        <begin position="390"/>
        <end position="409"/>
    </location>
</feature>
<feature type="transmembrane region" description="Helical" evidence="5">
    <location>
        <begin position="366"/>
        <end position="384"/>
    </location>
</feature>
<name>A0A1B8HLW2_9GAMM</name>
<dbReference type="STRING" id="368603.AYY16_14490"/>
<dbReference type="NCBIfam" id="NF012031">
    <property type="entry name" value="PRK15487.1"/>
    <property type="match status" value="1"/>
</dbReference>
<feature type="transmembrane region" description="Helical" evidence="5">
    <location>
        <begin position="127"/>
        <end position="149"/>
    </location>
</feature>
<gene>
    <name evidence="7" type="ORF">AYY17_16960</name>
</gene>